<dbReference type="SUPFAM" id="SSF161098">
    <property type="entry name" value="MetI-like"/>
    <property type="match status" value="1"/>
</dbReference>
<dbReference type="Pfam" id="PF00497">
    <property type="entry name" value="SBP_bac_3"/>
    <property type="match status" value="3"/>
</dbReference>
<reference evidence="11" key="1">
    <citation type="journal article" date="2008" name="Genome Res.">
        <title>The genome of Pelotomaculum thermopropionicum reveals niche-associated evolution in anaerobic microbiota.</title>
        <authorList>
            <person name="Kosaka T."/>
            <person name="Kato S."/>
            <person name="Shimoyama T."/>
            <person name="Ishii S."/>
            <person name="Abe T."/>
            <person name="Watanabe K."/>
        </authorList>
    </citation>
    <scope>NUCLEOTIDE SEQUENCE [LARGE SCALE GENOMIC DNA]</scope>
    <source>
        <strain evidence="11">DSM 13744 / JCM 10971 / SI</strain>
    </source>
</reference>
<feature type="transmembrane region" description="Helical" evidence="8">
    <location>
        <begin position="560"/>
        <end position="582"/>
    </location>
</feature>
<dbReference type="AlphaFoldDB" id="A5CZQ6"/>
<evidence type="ECO:0000256" key="5">
    <source>
        <dbReference type="ARBA" id="ARBA00022729"/>
    </source>
</evidence>
<dbReference type="Pfam" id="PF00528">
    <property type="entry name" value="BPD_transp_1"/>
    <property type="match status" value="1"/>
</dbReference>
<evidence type="ECO:0000256" key="2">
    <source>
        <dbReference type="ARBA" id="ARBA00022448"/>
    </source>
</evidence>
<dbReference type="Gene3D" id="1.10.3720.10">
    <property type="entry name" value="MetI-like"/>
    <property type="match status" value="1"/>
</dbReference>
<evidence type="ECO:0000256" key="3">
    <source>
        <dbReference type="ARBA" id="ARBA00022475"/>
    </source>
</evidence>
<keyword evidence="3" id="KW-1003">Cell membrane</keyword>
<keyword evidence="11" id="KW-1185">Reference proteome</keyword>
<dbReference type="SUPFAM" id="SSF53850">
    <property type="entry name" value="Periplasmic binding protein-like II"/>
    <property type="match status" value="3"/>
</dbReference>
<keyword evidence="2 8" id="KW-0813">Transport</keyword>
<accession>A5CZQ6</accession>
<dbReference type="CDD" id="cd13530">
    <property type="entry name" value="PBP2_peptides_like"/>
    <property type="match status" value="1"/>
</dbReference>
<dbReference type="PANTHER" id="PTHR35936">
    <property type="entry name" value="MEMBRANE-BOUND LYTIC MUREIN TRANSGLYCOSYLASE F"/>
    <property type="match status" value="1"/>
</dbReference>
<dbReference type="GO" id="GO:0022857">
    <property type="term" value="F:transmembrane transporter activity"/>
    <property type="evidence" value="ECO:0007669"/>
    <property type="project" value="InterPro"/>
</dbReference>
<evidence type="ECO:0000256" key="7">
    <source>
        <dbReference type="ARBA" id="ARBA00023136"/>
    </source>
</evidence>
<dbReference type="PROSITE" id="PS50928">
    <property type="entry name" value="ABC_TM1"/>
    <property type="match status" value="1"/>
</dbReference>
<evidence type="ECO:0000256" key="1">
    <source>
        <dbReference type="ARBA" id="ARBA00004651"/>
    </source>
</evidence>
<dbReference type="InterPro" id="IPR001638">
    <property type="entry name" value="Solute-binding_3/MltF_N"/>
</dbReference>
<organism evidence="10 11">
    <name type="scientific">Pelotomaculum thermopropionicum (strain DSM 13744 / JCM 10971 / SI)</name>
    <dbReference type="NCBI Taxonomy" id="370438"/>
    <lineage>
        <taxon>Bacteria</taxon>
        <taxon>Bacillati</taxon>
        <taxon>Bacillota</taxon>
        <taxon>Clostridia</taxon>
        <taxon>Eubacteriales</taxon>
        <taxon>Desulfotomaculaceae</taxon>
        <taxon>Pelotomaculum</taxon>
    </lineage>
</organism>
<dbReference type="SMART" id="SM00062">
    <property type="entry name" value="PBPb"/>
    <property type="match status" value="3"/>
</dbReference>
<dbReference type="CDD" id="cd13629">
    <property type="entry name" value="PBP2_Dsm1740"/>
    <property type="match status" value="1"/>
</dbReference>
<dbReference type="PANTHER" id="PTHR35936:SF19">
    <property type="entry name" value="AMINO-ACID-BINDING PROTEIN YXEM-RELATED"/>
    <property type="match status" value="1"/>
</dbReference>
<evidence type="ECO:0000256" key="6">
    <source>
        <dbReference type="ARBA" id="ARBA00022989"/>
    </source>
</evidence>
<evidence type="ECO:0000313" key="10">
    <source>
        <dbReference type="EMBL" id="BAF60512.1"/>
    </source>
</evidence>
<feature type="transmembrane region" description="Helical" evidence="8">
    <location>
        <begin position="722"/>
        <end position="746"/>
    </location>
</feature>
<keyword evidence="7 8" id="KW-0472">Membrane</keyword>
<gene>
    <name evidence="10" type="primary">HisJ</name>
    <name evidence="10" type="ordered locus">PTH_2331</name>
</gene>
<dbReference type="Proteomes" id="UP000006556">
    <property type="component" value="Chromosome"/>
</dbReference>
<dbReference type="KEGG" id="pth:PTH_2331"/>
<dbReference type="eggNOG" id="COG0834">
    <property type="taxonomic scope" value="Bacteria"/>
</dbReference>
<evidence type="ECO:0000256" key="8">
    <source>
        <dbReference type="RuleBase" id="RU363032"/>
    </source>
</evidence>
<dbReference type="eggNOG" id="COG0765">
    <property type="taxonomic scope" value="Bacteria"/>
</dbReference>
<proteinExistence type="inferred from homology"/>
<feature type="transmembrane region" description="Helical" evidence="8">
    <location>
        <begin position="594"/>
        <end position="615"/>
    </location>
</feature>
<evidence type="ECO:0000313" key="11">
    <source>
        <dbReference type="Proteomes" id="UP000006556"/>
    </source>
</evidence>
<keyword evidence="5" id="KW-0732">Signal</keyword>
<sequence length="762" mass="84168">MSCPLGSRFLNEKKRKKAAAFALVCLLTVIVLVGCGKSEKVITKLSDAGEAKIGVMVGTTGEQLARARFPNADIKSFDDVMEAVAALKAGQIEAVIMAYSNAVYVSKHNPELWYLPEPVEKEDMAVGVRKGNDELLAAVDRIIADLQDDGTLEDMKRRWFKQDLSPYEQVELAVPTQGDVLKIGVSATREPFCFTDENRNVIGYDGELARRIGIKLGRPVEFSDMKFAALIPALQAGKIDLAISMTPTGERKKSINFSQPVFASAQVMLVKKAPDARTSGGKMASLDDIDGKRVAVYTGTIFDAFVAGRYPGAEIKRFDSTADMILALKNKKVDVAFLDLTSAKVLLKSNPELGILTDDALTRPLGVGFNKNNPALRERFNNYLKTARADGTYDEMYRRWFENDPEQVQMPEFENLKTGEEIVLGVAVADLPYVAYMNGKYVGFDIEMLQRFARHEGFRLKIMTMEFSALVTALASGKIDMITDGIAITEERQKQIDFSDPYMYFKTVVVALKANLAAYDGGGAAGGDISFLQKAGDSFYNNIILENRYLLILDGLKVTVLISILSTVFGTLLGALICFMRMSPNKALRQPAKVYISILRGTPVLVLLMIIFYVVFASVNIDPVLVAVIAFGMNFGAYVSEMFRTGIESVDRGQTEAGIAMGFTRVKTFLYIVLPQAARNILPVYKGEFISLVKMTSVVGYIAVQDLTKAGDIIRSRTFDAFFPLVMVAVLYFFISWLLSLSLGYVEMVTDPKARRRRVKRG</sequence>
<keyword evidence="6 8" id="KW-1133">Transmembrane helix</keyword>
<feature type="domain" description="ABC transmembrane type-1" evidence="9">
    <location>
        <begin position="556"/>
        <end position="743"/>
    </location>
</feature>
<dbReference type="NCBIfam" id="TIGR01726">
    <property type="entry name" value="HEQRo_perm_3TM"/>
    <property type="match status" value="1"/>
</dbReference>
<comment type="subcellular location">
    <subcellularLocation>
        <location evidence="1 8">Cell membrane</location>
        <topology evidence="1 8">Multi-pass membrane protein</topology>
    </subcellularLocation>
</comment>
<dbReference type="STRING" id="370438.PTH_2331"/>
<protein>
    <submittedName>
        <fullName evidence="10">ABC-type amino acid transport/signal transduction system</fullName>
    </submittedName>
</protein>
<evidence type="ECO:0000256" key="4">
    <source>
        <dbReference type="ARBA" id="ARBA00022692"/>
    </source>
</evidence>
<dbReference type="CDD" id="cd06261">
    <property type="entry name" value="TM_PBP2"/>
    <property type="match status" value="1"/>
</dbReference>
<dbReference type="GO" id="GO:0043190">
    <property type="term" value="C:ATP-binding cassette (ABC) transporter complex"/>
    <property type="evidence" value="ECO:0007669"/>
    <property type="project" value="InterPro"/>
</dbReference>
<dbReference type="InterPro" id="IPR035906">
    <property type="entry name" value="MetI-like_sf"/>
</dbReference>
<dbReference type="Gene3D" id="3.40.190.10">
    <property type="entry name" value="Periplasmic binding protein-like II"/>
    <property type="match status" value="4"/>
</dbReference>
<dbReference type="HOGENOM" id="CLU_011986_0_0_9"/>
<dbReference type="InterPro" id="IPR010065">
    <property type="entry name" value="AA_ABC_transptr_permease_3TM"/>
</dbReference>
<comment type="similarity">
    <text evidence="8">Belongs to the binding-protein-dependent transport system permease family.</text>
</comment>
<dbReference type="EMBL" id="AP009389">
    <property type="protein sequence ID" value="BAF60512.1"/>
    <property type="molecule type" value="Genomic_DNA"/>
</dbReference>
<dbReference type="InterPro" id="IPR000515">
    <property type="entry name" value="MetI-like"/>
</dbReference>
<keyword evidence="4 8" id="KW-0812">Transmembrane</keyword>
<name>A5CZQ6_PELTS</name>
<evidence type="ECO:0000259" key="9">
    <source>
        <dbReference type="PROSITE" id="PS50928"/>
    </source>
</evidence>
<feature type="transmembrane region" description="Helical" evidence="8">
    <location>
        <begin position="621"/>
        <end position="639"/>
    </location>
</feature>